<sequence length="216" mass="23778">MGAGRVGTTLATLLDQRGHSVAVIDQNPEAFRRLPANFSGRRVTGVGFDRDTLRQAGIEDAYAFAAVSNGDNSNIISARVVRETFKVERVVARIYDPTRAEVYERLGIPTIATVRRTTEAVLSWMMPPDVNRVWTHPTGDVALVCARPASGWYGLSFAVVRQLTEYPVVFVSRQGHMDVATDDLIVQENDELYFAISLAQETKIREILANDPAVGA</sequence>
<accession>A0A9W5VVY6</accession>
<feature type="domain" description="RCK N-terminal" evidence="1">
    <location>
        <begin position="1"/>
        <end position="113"/>
    </location>
</feature>
<reference evidence="2 3" key="1">
    <citation type="submission" date="2013-05" db="EMBL/GenBank/DDBJ databases">
        <title>The Genome Sequence of Actinomyces europaeus ACS-120-V-COL10B.</title>
        <authorList>
            <consortium name="The Broad Institute Genomics Platform"/>
            <person name="Earl A."/>
            <person name="Ward D."/>
            <person name="Feldgarden M."/>
            <person name="Gevers D."/>
            <person name="Saerens B."/>
            <person name="Vaneechoutte M."/>
            <person name="Walker B."/>
            <person name="Young S."/>
            <person name="Zeng Q."/>
            <person name="Gargeya S."/>
            <person name="Fitzgerald M."/>
            <person name="Haas B."/>
            <person name="Abouelleil A."/>
            <person name="Allen A.W."/>
            <person name="Alvarado L."/>
            <person name="Arachchi H.M."/>
            <person name="Berlin A.M."/>
            <person name="Chapman S.B."/>
            <person name="Gainer-Dewar J."/>
            <person name="Goldberg J."/>
            <person name="Griggs A."/>
            <person name="Gujja S."/>
            <person name="Hansen M."/>
            <person name="Howarth C."/>
            <person name="Imamovic A."/>
            <person name="Ireland A."/>
            <person name="Larimer J."/>
            <person name="McCowan C."/>
            <person name="Murphy C."/>
            <person name="Pearson M."/>
            <person name="Poon T.W."/>
            <person name="Priest M."/>
            <person name="Roberts A."/>
            <person name="Saif S."/>
            <person name="Shea T."/>
            <person name="Sisk P."/>
            <person name="Sykes S."/>
            <person name="Wortman J."/>
            <person name="Nusbaum C."/>
            <person name="Birren B."/>
        </authorList>
    </citation>
    <scope>NUCLEOTIDE SEQUENCE [LARGE SCALE GENOMIC DNA]</scope>
    <source>
        <strain evidence="2 3">ACS-120-V-Col10b</strain>
    </source>
</reference>
<dbReference type="Pfam" id="PF02254">
    <property type="entry name" value="TrkA_N"/>
    <property type="match status" value="1"/>
</dbReference>
<dbReference type="PANTHER" id="PTHR43833:SF8">
    <property type="entry name" value="TRK SYSTEM POTASSIUM UPTAKE PROTEIN TRKA"/>
    <property type="match status" value="1"/>
</dbReference>
<dbReference type="PANTHER" id="PTHR43833">
    <property type="entry name" value="POTASSIUM CHANNEL PROTEIN 2-RELATED-RELATED"/>
    <property type="match status" value="1"/>
</dbReference>
<evidence type="ECO:0000259" key="1">
    <source>
        <dbReference type="PROSITE" id="PS51201"/>
    </source>
</evidence>
<dbReference type="Gene3D" id="3.40.50.720">
    <property type="entry name" value="NAD(P)-binding Rossmann-like Domain"/>
    <property type="match status" value="1"/>
</dbReference>
<dbReference type="AlphaFoldDB" id="A0A9W5VVY6"/>
<dbReference type="GO" id="GO:0006813">
    <property type="term" value="P:potassium ion transport"/>
    <property type="evidence" value="ECO:0007669"/>
    <property type="project" value="InterPro"/>
</dbReference>
<dbReference type="OrthoDB" id="3208998at2"/>
<evidence type="ECO:0000313" key="3">
    <source>
        <dbReference type="Proteomes" id="UP000014387"/>
    </source>
</evidence>
<organism evidence="2 3">
    <name type="scientific">Gleimia europaea ACS-120-V-Col10b</name>
    <dbReference type="NCBI Taxonomy" id="883069"/>
    <lineage>
        <taxon>Bacteria</taxon>
        <taxon>Bacillati</taxon>
        <taxon>Actinomycetota</taxon>
        <taxon>Actinomycetes</taxon>
        <taxon>Actinomycetales</taxon>
        <taxon>Actinomycetaceae</taxon>
        <taxon>Gleimia</taxon>
    </lineage>
</organism>
<dbReference type="InterPro" id="IPR050721">
    <property type="entry name" value="Trk_Ktr_HKT_K-transport"/>
</dbReference>
<proteinExistence type="predicted"/>
<name>A0A9W5VVY6_9ACTO</name>
<dbReference type="InterPro" id="IPR003148">
    <property type="entry name" value="RCK_N"/>
</dbReference>
<keyword evidence="3" id="KW-1185">Reference proteome</keyword>
<dbReference type="PROSITE" id="PS51201">
    <property type="entry name" value="RCK_N"/>
    <property type="match status" value="1"/>
</dbReference>
<evidence type="ECO:0000313" key="2">
    <source>
        <dbReference type="EMBL" id="EPD30396.1"/>
    </source>
</evidence>
<dbReference type="EMBL" id="AGWN01000001">
    <property type="protein sequence ID" value="EPD30396.1"/>
    <property type="molecule type" value="Genomic_DNA"/>
</dbReference>
<comment type="caution">
    <text evidence="2">The sequence shown here is derived from an EMBL/GenBank/DDBJ whole genome shotgun (WGS) entry which is preliminary data.</text>
</comment>
<dbReference type="InterPro" id="IPR036291">
    <property type="entry name" value="NAD(P)-bd_dom_sf"/>
</dbReference>
<dbReference type="Proteomes" id="UP000014387">
    <property type="component" value="Unassembled WGS sequence"/>
</dbReference>
<protein>
    <recommendedName>
        <fullName evidence="1">RCK N-terminal domain-containing protein</fullName>
    </recommendedName>
</protein>
<dbReference type="SUPFAM" id="SSF51735">
    <property type="entry name" value="NAD(P)-binding Rossmann-fold domains"/>
    <property type="match status" value="1"/>
</dbReference>
<gene>
    <name evidence="2" type="ORF">HMPREF9238_00134</name>
</gene>